<proteinExistence type="predicted"/>
<feature type="non-terminal residue" evidence="1">
    <location>
        <position position="1"/>
    </location>
</feature>
<name>X1CBG4_9ZZZZ</name>
<accession>X1CBG4</accession>
<sequence length="156" mass="17358">HAIMPGGFVRGWQVQLIKDIMKSGDVDIEGPVNFTRQKLALAMNRTKLFVHPGYGGQNDRGILEAMCCGCLPLLFGRSHMSPIIYNNSIHIPQDPANIAGIIHQALDMTNCYDLSTYDRINGLDEVVMPKMLDLLYFIDEHPTPDRAAACARFIGE</sequence>
<evidence type="ECO:0000313" key="1">
    <source>
        <dbReference type="EMBL" id="GAH04872.1"/>
    </source>
</evidence>
<gene>
    <name evidence="1" type="ORF">S01H4_38227</name>
</gene>
<dbReference type="SUPFAM" id="SSF53756">
    <property type="entry name" value="UDP-Glycosyltransferase/glycogen phosphorylase"/>
    <property type="match status" value="1"/>
</dbReference>
<organism evidence="1">
    <name type="scientific">marine sediment metagenome</name>
    <dbReference type="NCBI Taxonomy" id="412755"/>
    <lineage>
        <taxon>unclassified sequences</taxon>
        <taxon>metagenomes</taxon>
        <taxon>ecological metagenomes</taxon>
    </lineage>
</organism>
<comment type="caution">
    <text evidence="1">The sequence shown here is derived from an EMBL/GenBank/DDBJ whole genome shotgun (WGS) entry which is preliminary data.</text>
</comment>
<reference evidence="1" key="1">
    <citation type="journal article" date="2014" name="Front. Microbiol.">
        <title>High frequency of phylogenetically diverse reductive dehalogenase-homologous genes in deep subseafloor sedimentary metagenomes.</title>
        <authorList>
            <person name="Kawai M."/>
            <person name="Futagami T."/>
            <person name="Toyoda A."/>
            <person name="Takaki Y."/>
            <person name="Nishi S."/>
            <person name="Hori S."/>
            <person name="Arai W."/>
            <person name="Tsubouchi T."/>
            <person name="Morono Y."/>
            <person name="Uchiyama I."/>
            <person name="Ito T."/>
            <person name="Fujiyama A."/>
            <person name="Inagaki F."/>
            <person name="Takami H."/>
        </authorList>
    </citation>
    <scope>NUCLEOTIDE SEQUENCE</scope>
    <source>
        <strain evidence="1">Expedition CK06-06</strain>
    </source>
</reference>
<dbReference type="AlphaFoldDB" id="X1CBG4"/>
<dbReference type="EMBL" id="BART01020604">
    <property type="protein sequence ID" value="GAH04872.1"/>
    <property type="molecule type" value="Genomic_DNA"/>
</dbReference>
<dbReference type="Gene3D" id="3.40.50.2000">
    <property type="entry name" value="Glycogen Phosphorylase B"/>
    <property type="match status" value="1"/>
</dbReference>
<protein>
    <submittedName>
        <fullName evidence="1">Uncharacterized protein</fullName>
    </submittedName>
</protein>